<sequence length="54" mass="5980">MPPLQEADQDKISVGFDCPAHRPKSVDPVDWCTSVSVFSARDLSRIQGDYSLTI</sequence>
<reference evidence="2" key="1">
    <citation type="submission" date="2016-10" db="EMBL/GenBank/DDBJ databases">
        <authorList>
            <person name="Varghese N."/>
            <person name="Submissions S."/>
        </authorList>
    </citation>
    <scope>NUCLEOTIDE SEQUENCE [LARGE SCALE GENOMIC DNA]</scope>
    <source>
        <strain evidence="2">DSM 100420</strain>
    </source>
</reference>
<name>A0A1H3LVP9_9RHOB</name>
<proteinExistence type="predicted"/>
<organism evidence="1 2">
    <name type="scientific">Jannaschia faecimaris</name>
    <dbReference type="NCBI Taxonomy" id="1244108"/>
    <lineage>
        <taxon>Bacteria</taxon>
        <taxon>Pseudomonadati</taxon>
        <taxon>Pseudomonadota</taxon>
        <taxon>Alphaproteobacteria</taxon>
        <taxon>Rhodobacterales</taxon>
        <taxon>Roseobacteraceae</taxon>
        <taxon>Jannaschia</taxon>
    </lineage>
</organism>
<dbReference type="EMBL" id="FNPX01000002">
    <property type="protein sequence ID" value="SDY68436.1"/>
    <property type="molecule type" value="Genomic_DNA"/>
</dbReference>
<evidence type="ECO:0000313" key="2">
    <source>
        <dbReference type="Proteomes" id="UP000198914"/>
    </source>
</evidence>
<evidence type="ECO:0000313" key="1">
    <source>
        <dbReference type="EMBL" id="SDY68436.1"/>
    </source>
</evidence>
<dbReference type="AlphaFoldDB" id="A0A1H3LVP9"/>
<protein>
    <submittedName>
        <fullName evidence="1">Uncharacterized protein</fullName>
    </submittedName>
</protein>
<keyword evidence="2" id="KW-1185">Reference proteome</keyword>
<gene>
    <name evidence="1" type="ORF">SAMN05444004_102329</name>
</gene>
<accession>A0A1H3LVP9</accession>
<dbReference type="Proteomes" id="UP000198914">
    <property type="component" value="Unassembled WGS sequence"/>
</dbReference>